<gene>
    <name evidence="1" type="ORF">DN752_03880</name>
</gene>
<dbReference type="AlphaFoldDB" id="A0A2Z4IE53"/>
<proteinExistence type="predicted"/>
<sequence length="142" mass="15785">MRSPAIVLISFCCICLNACTGKNGDRHDLIHYKVQPSKGVSVLASEMVHDVSYIPLINPKGIYFGASDRIKQVGGDYYILDSEKSKTVTAYDRSGRFKWQLDKERDGPEDYKDIAKIALSRFTSGEASGYCISAMKMMKLGC</sequence>
<evidence type="ECO:0000313" key="2">
    <source>
        <dbReference type="Proteomes" id="UP000248688"/>
    </source>
</evidence>
<dbReference type="RefSeq" id="WP_112782767.1">
    <property type="nucleotide sequence ID" value="NZ_CP030041.1"/>
</dbReference>
<name>A0A2Z4IE53_9BACT</name>
<dbReference type="KEGG" id="est:DN752_03880"/>
<keyword evidence="2" id="KW-1185">Reference proteome</keyword>
<dbReference type="Proteomes" id="UP000248688">
    <property type="component" value="Chromosome"/>
</dbReference>
<evidence type="ECO:0008006" key="3">
    <source>
        <dbReference type="Google" id="ProtNLM"/>
    </source>
</evidence>
<dbReference type="Pfam" id="PF17170">
    <property type="entry name" value="DUF5128"/>
    <property type="match status" value="1"/>
</dbReference>
<evidence type="ECO:0000313" key="1">
    <source>
        <dbReference type="EMBL" id="AWW29351.1"/>
    </source>
</evidence>
<dbReference type="EMBL" id="CP030041">
    <property type="protein sequence ID" value="AWW29351.1"/>
    <property type="molecule type" value="Genomic_DNA"/>
</dbReference>
<protein>
    <recommendedName>
        <fullName evidence="3">6-bladed beta-propeller</fullName>
    </recommendedName>
</protein>
<organism evidence="1 2">
    <name type="scientific">Echinicola strongylocentroti</name>
    <dbReference type="NCBI Taxonomy" id="1795355"/>
    <lineage>
        <taxon>Bacteria</taxon>
        <taxon>Pseudomonadati</taxon>
        <taxon>Bacteroidota</taxon>
        <taxon>Cytophagia</taxon>
        <taxon>Cytophagales</taxon>
        <taxon>Cyclobacteriaceae</taxon>
        <taxon>Echinicola</taxon>
    </lineage>
</organism>
<reference evidence="1 2" key="1">
    <citation type="submission" date="2018-06" db="EMBL/GenBank/DDBJ databases">
        <title>Echinicola strongylocentroti sp. nov., isolated from a sea urchin Strongylocentrotus intermedius.</title>
        <authorList>
            <person name="Bae S.S."/>
        </authorList>
    </citation>
    <scope>NUCLEOTIDE SEQUENCE [LARGE SCALE GENOMIC DNA]</scope>
    <source>
        <strain evidence="1 2">MEBiC08714</strain>
    </source>
</reference>
<accession>A0A2Z4IE53</accession>